<comment type="caution">
    <text evidence="1">The sequence shown here is derived from an EMBL/GenBank/DDBJ whole genome shotgun (WGS) entry which is preliminary data.</text>
</comment>
<name>A0A0F9BQD2_9ZZZZ</name>
<feature type="non-terminal residue" evidence="1">
    <location>
        <position position="35"/>
    </location>
</feature>
<reference evidence="1" key="1">
    <citation type="journal article" date="2015" name="Nature">
        <title>Complex archaea that bridge the gap between prokaryotes and eukaryotes.</title>
        <authorList>
            <person name="Spang A."/>
            <person name="Saw J.H."/>
            <person name="Jorgensen S.L."/>
            <person name="Zaremba-Niedzwiedzka K."/>
            <person name="Martijn J."/>
            <person name="Lind A.E."/>
            <person name="van Eijk R."/>
            <person name="Schleper C."/>
            <person name="Guy L."/>
            <person name="Ettema T.J."/>
        </authorList>
    </citation>
    <scope>NUCLEOTIDE SEQUENCE</scope>
</reference>
<dbReference type="AlphaFoldDB" id="A0A0F9BQD2"/>
<accession>A0A0F9BQD2</accession>
<protein>
    <submittedName>
        <fullName evidence="1">Uncharacterized protein</fullName>
    </submittedName>
</protein>
<gene>
    <name evidence="1" type="ORF">LCGC14_2761690</name>
</gene>
<sequence length="35" mass="3614">MAMEAAGGCSLFAVLQVDGALVAGTYRTGDYAFWA</sequence>
<organism evidence="1">
    <name type="scientific">marine sediment metagenome</name>
    <dbReference type="NCBI Taxonomy" id="412755"/>
    <lineage>
        <taxon>unclassified sequences</taxon>
        <taxon>metagenomes</taxon>
        <taxon>ecological metagenomes</taxon>
    </lineage>
</organism>
<dbReference type="EMBL" id="LAZR01050776">
    <property type="protein sequence ID" value="KKK86591.1"/>
    <property type="molecule type" value="Genomic_DNA"/>
</dbReference>
<proteinExistence type="predicted"/>
<evidence type="ECO:0000313" key="1">
    <source>
        <dbReference type="EMBL" id="KKK86591.1"/>
    </source>
</evidence>